<proteinExistence type="predicted"/>
<sequence>MAVRRKWSPEYLESHSAGANVTEKRVMKHSLYPPAARLGPPSVDVQCVDRAQELTTALPGDEKLCYATDRGDYSRPRPKNTMHARPRHGDSSVGPQDGFRASTTTLE</sequence>
<accession>A0A2A4JZ39</accession>
<protein>
    <submittedName>
        <fullName evidence="2">Uncharacterized protein</fullName>
    </submittedName>
</protein>
<name>A0A2A4JZ39_HELVI</name>
<feature type="compositionally biased region" description="Basic and acidic residues" evidence="1">
    <location>
        <begin position="66"/>
        <end position="75"/>
    </location>
</feature>
<dbReference type="EMBL" id="NWSH01000404">
    <property type="protein sequence ID" value="PCG76652.1"/>
    <property type="molecule type" value="Genomic_DNA"/>
</dbReference>
<gene>
    <name evidence="2" type="ORF">B5V51_9019</name>
</gene>
<feature type="compositionally biased region" description="Basic residues" evidence="1">
    <location>
        <begin position="76"/>
        <end position="86"/>
    </location>
</feature>
<organism evidence="2">
    <name type="scientific">Heliothis virescens</name>
    <name type="common">Tobacco budworm moth</name>
    <dbReference type="NCBI Taxonomy" id="7102"/>
    <lineage>
        <taxon>Eukaryota</taxon>
        <taxon>Metazoa</taxon>
        <taxon>Ecdysozoa</taxon>
        <taxon>Arthropoda</taxon>
        <taxon>Hexapoda</taxon>
        <taxon>Insecta</taxon>
        <taxon>Pterygota</taxon>
        <taxon>Neoptera</taxon>
        <taxon>Endopterygota</taxon>
        <taxon>Lepidoptera</taxon>
        <taxon>Glossata</taxon>
        <taxon>Ditrysia</taxon>
        <taxon>Noctuoidea</taxon>
        <taxon>Noctuidae</taxon>
        <taxon>Heliothinae</taxon>
        <taxon>Heliothis</taxon>
    </lineage>
</organism>
<comment type="caution">
    <text evidence="2">The sequence shown here is derived from an EMBL/GenBank/DDBJ whole genome shotgun (WGS) entry which is preliminary data.</text>
</comment>
<feature type="region of interest" description="Disordered" evidence="1">
    <location>
        <begin position="66"/>
        <end position="107"/>
    </location>
</feature>
<dbReference type="AlphaFoldDB" id="A0A2A4JZ39"/>
<reference evidence="2" key="1">
    <citation type="submission" date="2017-09" db="EMBL/GenBank/DDBJ databases">
        <title>Contemporary evolution of a Lepidopteran species, Heliothis virescens, in response to modern agricultural practices.</title>
        <authorList>
            <person name="Fritz M.L."/>
            <person name="Deyonke A.M."/>
            <person name="Papanicolaou A."/>
            <person name="Micinski S."/>
            <person name="Westbrook J."/>
            <person name="Gould F."/>
        </authorList>
    </citation>
    <scope>NUCLEOTIDE SEQUENCE [LARGE SCALE GENOMIC DNA]</scope>
    <source>
        <strain evidence="2">HvINT-</strain>
        <tissue evidence="2">Whole body</tissue>
    </source>
</reference>
<evidence type="ECO:0000256" key="1">
    <source>
        <dbReference type="SAM" id="MobiDB-lite"/>
    </source>
</evidence>
<evidence type="ECO:0000313" key="2">
    <source>
        <dbReference type="EMBL" id="PCG76652.1"/>
    </source>
</evidence>